<feature type="non-terminal residue" evidence="1">
    <location>
        <position position="1"/>
    </location>
</feature>
<feature type="non-terminal residue" evidence="1">
    <location>
        <position position="228"/>
    </location>
</feature>
<dbReference type="EMBL" id="UINC01231520">
    <property type="protein sequence ID" value="SVE64089.1"/>
    <property type="molecule type" value="Genomic_DNA"/>
</dbReference>
<name>A0A383F535_9ZZZZ</name>
<dbReference type="AlphaFoldDB" id="A0A383F535"/>
<sequence>NTLKRINQQLRDQISQLRRAGTKRIESVPVGGEIQALRDELLKQRHIFTLKVKEVSDLRDYNNQLLEKLDALDPAIIGTTPSSPPVVKVVPESLPEVETLVGGTEPELADIPVVAPEGVSDKGLGLALASSSLEFDAVVTAANGKIKEAFYTEFFVARSSLRDILDSEGITLEQYKEVSSHAELWAQSRKSPFRYPDLQKKIRKVLLDSVDNEKAPGRRLRTDIDGNS</sequence>
<evidence type="ECO:0000313" key="1">
    <source>
        <dbReference type="EMBL" id="SVE64089.1"/>
    </source>
</evidence>
<protein>
    <submittedName>
        <fullName evidence="1">Uncharacterized protein</fullName>
    </submittedName>
</protein>
<accession>A0A383F535</accession>
<proteinExistence type="predicted"/>
<reference evidence="1" key="1">
    <citation type="submission" date="2018-05" db="EMBL/GenBank/DDBJ databases">
        <authorList>
            <person name="Lanie J.A."/>
            <person name="Ng W.-L."/>
            <person name="Kazmierczak K.M."/>
            <person name="Andrzejewski T.M."/>
            <person name="Davidsen T.M."/>
            <person name="Wayne K.J."/>
            <person name="Tettelin H."/>
            <person name="Glass J.I."/>
            <person name="Rusch D."/>
            <person name="Podicherti R."/>
            <person name="Tsui H.-C.T."/>
            <person name="Winkler M.E."/>
        </authorList>
    </citation>
    <scope>NUCLEOTIDE SEQUENCE</scope>
</reference>
<gene>
    <name evidence="1" type="ORF">METZ01_LOCUS516943</name>
</gene>
<organism evidence="1">
    <name type="scientific">marine metagenome</name>
    <dbReference type="NCBI Taxonomy" id="408172"/>
    <lineage>
        <taxon>unclassified sequences</taxon>
        <taxon>metagenomes</taxon>
        <taxon>ecological metagenomes</taxon>
    </lineage>
</organism>